<keyword evidence="8 10" id="KW-0238">DNA-binding</keyword>
<dbReference type="EMBL" id="MHLZ01000024">
    <property type="protein sequence ID" value="OGZ19721.1"/>
    <property type="molecule type" value="Genomic_DNA"/>
</dbReference>
<feature type="domain" description="Topo IA-type catalytic" evidence="12">
    <location>
        <begin position="125"/>
        <end position="551"/>
    </location>
</feature>
<dbReference type="InterPro" id="IPR013824">
    <property type="entry name" value="Topo_IA_cen_sub1"/>
</dbReference>
<dbReference type="InterPro" id="IPR028612">
    <property type="entry name" value="Topoisom_1_IA"/>
</dbReference>
<dbReference type="Pfam" id="PF01396">
    <property type="entry name" value="Zn_ribbon_Top1"/>
    <property type="match status" value="3"/>
</dbReference>
<feature type="region of interest" description="Interaction with DNA" evidence="10">
    <location>
        <begin position="159"/>
        <end position="164"/>
    </location>
</feature>
<dbReference type="GO" id="GO:0003917">
    <property type="term" value="F:DNA topoisomerase type I (single strand cut, ATP-independent) activity"/>
    <property type="evidence" value="ECO:0007669"/>
    <property type="project" value="UniProtKB-UniRule"/>
</dbReference>
<dbReference type="InterPro" id="IPR013826">
    <property type="entry name" value="Topo_IA_cen_sub3"/>
</dbReference>
<keyword evidence="5" id="KW-0862">Zinc</keyword>
<feature type="site" description="Interaction with DNA" evidence="10">
    <location>
        <position position="135"/>
    </location>
</feature>
<evidence type="ECO:0000256" key="6">
    <source>
        <dbReference type="ARBA" id="ARBA00022842"/>
    </source>
</evidence>
<dbReference type="Gene3D" id="3.40.50.140">
    <property type="match status" value="1"/>
</dbReference>
<dbReference type="HAMAP" id="MF_00952">
    <property type="entry name" value="Topoisom_1_prok"/>
    <property type="match status" value="1"/>
</dbReference>
<dbReference type="Pfam" id="PF01131">
    <property type="entry name" value="Topoisom_bac"/>
    <property type="match status" value="1"/>
</dbReference>
<dbReference type="InterPro" id="IPR000380">
    <property type="entry name" value="Topo_IA"/>
</dbReference>
<evidence type="ECO:0000256" key="7">
    <source>
        <dbReference type="ARBA" id="ARBA00023029"/>
    </source>
</evidence>
<dbReference type="Pfam" id="PF01751">
    <property type="entry name" value="Toprim"/>
    <property type="match status" value="1"/>
</dbReference>
<dbReference type="SUPFAM" id="SSF56712">
    <property type="entry name" value="Prokaryotic type I DNA topoisomerase"/>
    <property type="match status" value="1"/>
</dbReference>
<accession>A0A1G2E393</accession>
<evidence type="ECO:0000313" key="13">
    <source>
        <dbReference type="EMBL" id="OGZ19721.1"/>
    </source>
</evidence>
<keyword evidence="4" id="KW-0863">Zinc-finger</keyword>
<dbReference type="InterPro" id="IPR023406">
    <property type="entry name" value="Topo_IA_AS"/>
</dbReference>
<evidence type="ECO:0000256" key="10">
    <source>
        <dbReference type="HAMAP-Rule" id="MF_00952"/>
    </source>
</evidence>
<dbReference type="Gene3D" id="3.30.65.10">
    <property type="entry name" value="Bacterial Topoisomerase I, domain 1"/>
    <property type="match status" value="2"/>
</dbReference>
<comment type="similarity">
    <text evidence="2 10">Belongs to the type IA topoisomerase family.</text>
</comment>
<keyword evidence="3" id="KW-0479">Metal-binding</keyword>
<name>A0A1G2E393_9BACT</name>
<dbReference type="GO" id="GO:0008270">
    <property type="term" value="F:zinc ion binding"/>
    <property type="evidence" value="ECO:0007669"/>
    <property type="project" value="UniProtKB-KW"/>
</dbReference>
<dbReference type="InterPro" id="IPR023405">
    <property type="entry name" value="Topo_IA_core_domain"/>
</dbReference>
<dbReference type="PROSITE" id="PS50880">
    <property type="entry name" value="TOPRIM"/>
    <property type="match status" value="1"/>
</dbReference>
<dbReference type="SMART" id="SM00436">
    <property type="entry name" value="TOP1Bc"/>
    <property type="match status" value="1"/>
</dbReference>
<dbReference type="Gene3D" id="1.10.290.10">
    <property type="entry name" value="Topoisomerase I, domain 4"/>
    <property type="match status" value="1"/>
</dbReference>
<evidence type="ECO:0000259" key="12">
    <source>
        <dbReference type="PROSITE" id="PS52039"/>
    </source>
</evidence>
<feature type="domain" description="Toprim" evidence="11">
    <location>
        <begin position="1"/>
        <end position="111"/>
    </location>
</feature>
<dbReference type="InterPro" id="IPR013497">
    <property type="entry name" value="Topo_IA_cen"/>
</dbReference>
<dbReference type="PANTHER" id="PTHR42785:SF1">
    <property type="entry name" value="DNA TOPOISOMERASE"/>
    <property type="match status" value="1"/>
</dbReference>
<gene>
    <name evidence="10" type="primary">topA</name>
    <name evidence="13" type="ORF">A2626_00440</name>
</gene>
<dbReference type="EC" id="5.6.2.1" evidence="10"/>
<feature type="site" description="Interaction with DNA" evidence="10">
    <location>
        <position position="295"/>
    </location>
</feature>
<dbReference type="PROSITE" id="PS00396">
    <property type="entry name" value="TOPO_IA_1"/>
    <property type="match status" value="1"/>
</dbReference>
<dbReference type="PRINTS" id="PR00417">
    <property type="entry name" value="PRTPISMRASEI"/>
</dbReference>
<dbReference type="Gene3D" id="2.70.20.10">
    <property type="entry name" value="Topoisomerase I, domain 3"/>
    <property type="match status" value="1"/>
</dbReference>
<evidence type="ECO:0000256" key="2">
    <source>
        <dbReference type="ARBA" id="ARBA00009446"/>
    </source>
</evidence>
<evidence type="ECO:0000313" key="14">
    <source>
        <dbReference type="Proteomes" id="UP000177360"/>
    </source>
</evidence>
<dbReference type="GO" id="GO:0003677">
    <property type="term" value="F:DNA binding"/>
    <property type="evidence" value="ECO:0007669"/>
    <property type="project" value="UniProtKB-KW"/>
</dbReference>
<evidence type="ECO:0000259" key="11">
    <source>
        <dbReference type="PROSITE" id="PS50880"/>
    </source>
</evidence>
<feature type="site" description="Interaction with DNA" evidence="10">
    <location>
        <position position="481"/>
    </location>
</feature>
<evidence type="ECO:0000256" key="1">
    <source>
        <dbReference type="ARBA" id="ARBA00000213"/>
    </source>
</evidence>
<dbReference type="InterPro" id="IPR013825">
    <property type="entry name" value="Topo_IA_cen_sub2"/>
</dbReference>
<keyword evidence="6" id="KW-0460">Magnesium</keyword>
<sequence>MQLIIVESPTKANTIKKFLGKDYKVLASFGHVRDLPKSELGVDVENNFTPKYVIPLKARKTISELKKEAKKIKSTILATDEDREGEAIAWHLAQILELDNPKRIVFHEITKSAIAHAIENPRTIDLNLVNAQQARRILDRIVGYKLSPFLWKKVARGLSAGRVQSVAVRLVAEREKEIENFKKQEYWNIEALFNKIKNQNKQTEFGALLVKKDGDVIPKLGIKTKEETDKILEDLKDAEYKVGKVEKKEAKKNPLPPFTTSTLQQEAWKKFRFPAKFTMRLAQQLYENGHITYHRTDSLNLSETSLFVAEKFIKENFGNNYWPGFFKKYKAKGKAQEAHEAIRPAYPENTPEKIKSSIMASQHKLYELIWRRFIACQMSPAIFSSSAVEIETQNQKYTFRANGQTLKFDGFLKVYPMKFEEKELPELIEEELLELKKIVPSQHFTEPPPRYNEASLIKTLEENGIGRPSTYAPIISTVQERNYIAKDEQKRFQPTEIGNIVNDLLVEHFPKIVDIQFTAKMEEDLDEIAEGNKKWTDVCHEFYEPFNKNLLEKYSEVSKEKIAVQKTDKICPKCGAELVIRFGRFGKFYACSGFPKCRHTEPLEEKTLGIKCLKCQTGQMVAKRTKRGKIFYGCNKYPECDFALWDKPVKTEQGEIEKCPKCGSAMVEKGKQIKCSNKSCQSNKKIAE</sequence>
<feature type="site" description="Interaction with DNA" evidence="10">
    <location>
        <position position="144"/>
    </location>
</feature>
<dbReference type="CDD" id="cd00186">
    <property type="entry name" value="TOP1Ac"/>
    <property type="match status" value="1"/>
</dbReference>
<dbReference type="InterPro" id="IPR005733">
    <property type="entry name" value="TopoI_bac-type"/>
</dbReference>
<feature type="site" description="Interaction with DNA" evidence="10">
    <location>
        <position position="139"/>
    </location>
</feature>
<dbReference type="InterPro" id="IPR006171">
    <property type="entry name" value="TOPRIM_dom"/>
</dbReference>
<evidence type="ECO:0000256" key="9">
    <source>
        <dbReference type="ARBA" id="ARBA00023235"/>
    </source>
</evidence>
<evidence type="ECO:0000256" key="8">
    <source>
        <dbReference type="ARBA" id="ARBA00023125"/>
    </source>
</evidence>
<keyword evidence="9 10" id="KW-0413">Isomerase</keyword>
<dbReference type="InterPro" id="IPR034149">
    <property type="entry name" value="TOPRIM_TopoI"/>
</dbReference>
<organism evidence="13 14">
    <name type="scientific">Candidatus Nealsonbacteria bacterium RIFCSPHIGHO2_01_FULL_38_55</name>
    <dbReference type="NCBI Taxonomy" id="1801664"/>
    <lineage>
        <taxon>Bacteria</taxon>
        <taxon>Candidatus Nealsoniibacteriota</taxon>
    </lineage>
</organism>
<comment type="catalytic activity">
    <reaction evidence="1 10">
        <text>ATP-independent breakage of single-stranded DNA, followed by passage and rejoining.</text>
        <dbReference type="EC" id="5.6.2.1"/>
    </reaction>
</comment>
<reference evidence="13 14" key="1">
    <citation type="journal article" date="2016" name="Nat. Commun.">
        <title>Thousands of microbial genomes shed light on interconnected biogeochemical processes in an aquifer system.</title>
        <authorList>
            <person name="Anantharaman K."/>
            <person name="Brown C.T."/>
            <person name="Hug L.A."/>
            <person name="Sharon I."/>
            <person name="Castelle C.J."/>
            <person name="Probst A.J."/>
            <person name="Thomas B.C."/>
            <person name="Singh A."/>
            <person name="Wilkins M.J."/>
            <person name="Karaoz U."/>
            <person name="Brodie E.L."/>
            <person name="Williams K.H."/>
            <person name="Hubbard S.S."/>
            <person name="Banfield J.F."/>
        </authorList>
    </citation>
    <scope>NUCLEOTIDE SEQUENCE [LARGE SCALE GENOMIC DNA]</scope>
</reference>
<dbReference type="SMART" id="SM00437">
    <property type="entry name" value="TOP1Ac"/>
    <property type="match status" value="1"/>
</dbReference>
<evidence type="ECO:0000256" key="4">
    <source>
        <dbReference type="ARBA" id="ARBA00022771"/>
    </source>
</evidence>
<dbReference type="GO" id="GO:0005694">
    <property type="term" value="C:chromosome"/>
    <property type="evidence" value="ECO:0007669"/>
    <property type="project" value="InterPro"/>
</dbReference>
<evidence type="ECO:0000256" key="3">
    <source>
        <dbReference type="ARBA" id="ARBA00022723"/>
    </source>
</evidence>
<comment type="caution">
    <text evidence="13">The sequence shown here is derived from an EMBL/GenBank/DDBJ whole genome shotgun (WGS) entry which is preliminary data.</text>
</comment>
<proteinExistence type="inferred from homology"/>
<feature type="active site" description="O-(5'-phospho-DNA)-tyrosine intermediate" evidence="10">
    <location>
        <position position="293"/>
    </location>
</feature>
<comment type="function">
    <text evidence="10">Releases the supercoiling and torsional tension of DNA, which is introduced during the DNA replication and transcription, by transiently cleaving and rejoining one strand of the DNA duplex. Introduces a single-strand break via transesterification at a target site in duplex DNA. The scissile phosphodiester is attacked by the catalytic tyrosine of the enzyme, resulting in the formation of a DNA-(5'-phosphotyrosyl)-enzyme intermediate and the expulsion of a 3'-OH DNA strand. The free DNA strand then undergoes passage around the unbroken strand, thus removing DNA supercoils. Finally, in the religation step, the DNA 3'-OH attacks the covalent intermediate to expel the active-site tyrosine and restore the DNA phosphodiester backbone.</text>
</comment>
<dbReference type="SMART" id="SM00493">
    <property type="entry name" value="TOPRIM"/>
    <property type="match status" value="1"/>
</dbReference>
<evidence type="ECO:0000256" key="5">
    <source>
        <dbReference type="ARBA" id="ARBA00022833"/>
    </source>
</evidence>
<feature type="site" description="Interaction with DNA" evidence="10">
    <location>
        <position position="31"/>
    </location>
</feature>
<dbReference type="InterPro" id="IPR003602">
    <property type="entry name" value="Topo_IA_DNA-bd_dom"/>
</dbReference>
<dbReference type="InterPro" id="IPR013498">
    <property type="entry name" value="Topo_IA_Znf"/>
</dbReference>
<dbReference type="NCBIfam" id="TIGR01051">
    <property type="entry name" value="topA_bact"/>
    <property type="match status" value="1"/>
</dbReference>
<dbReference type="PANTHER" id="PTHR42785">
    <property type="entry name" value="DNA TOPOISOMERASE, TYPE IA, CORE"/>
    <property type="match status" value="1"/>
</dbReference>
<dbReference type="GO" id="GO:0006265">
    <property type="term" value="P:DNA topological change"/>
    <property type="evidence" value="ECO:0007669"/>
    <property type="project" value="UniProtKB-UniRule"/>
</dbReference>
<feature type="site" description="Interaction with DNA" evidence="10">
    <location>
        <position position="136"/>
    </location>
</feature>
<dbReference type="PROSITE" id="PS52039">
    <property type="entry name" value="TOPO_IA_2"/>
    <property type="match status" value="1"/>
</dbReference>
<dbReference type="Proteomes" id="UP000177360">
    <property type="component" value="Unassembled WGS sequence"/>
</dbReference>
<dbReference type="AlphaFoldDB" id="A0A1G2E393"/>
<dbReference type="InterPro" id="IPR003601">
    <property type="entry name" value="Topo_IA_2"/>
</dbReference>
<dbReference type="CDD" id="cd03363">
    <property type="entry name" value="TOPRIM_TopoIA_TopoI"/>
    <property type="match status" value="1"/>
</dbReference>
<keyword evidence="7 10" id="KW-0799">Topoisomerase</keyword>
<dbReference type="Gene3D" id="1.10.460.10">
    <property type="entry name" value="Topoisomerase I, domain 2"/>
    <property type="match status" value="1"/>
</dbReference>
<protein>
    <recommendedName>
        <fullName evidence="10">DNA topoisomerase 1</fullName>
        <ecNumber evidence="10">5.6.2.1</ecNumber>
    </recommendedName>
    <alternativeName>
        <fullName evidence="10">DNA topoisomerase I</fullName>
    </alternativeName>
</protein>
<comment type="subunit">
    <text evidence="10">Monomer.</text>
</comment>
<feature type="site" description="Interaction with DNA" evidence="10">
    <location>
        <position position="151"/>
    </location>
</feature>
<dbReference type="SUPFAM" id="SSF57783">
    <property type="entry name" value="Zinc beta-ribbon"/>
    <property type="match status" value="1"/>
</dbReference>